<evidence type="ECO:0000256" key="1">
    <source>
        <dbReference type="SAM" id="SignalP"/>
    </source>
</evidence>
<gene>
    <name evidence="3" type="primary">LOC101851193</name>
</gene>
<sequence>MKMWTKSFSVFVFSCFLSLPLVLTKRVLTETERQMAIDSGIDLDSISDDTVFITPAELSDEERGSKFMPTAYRCDGCSAIAYQLQKRFKAAEKKKKVGDPLGEAEVLEVFEELCDGEFENYGVKNVQGIKVLSGEGLPGDRQSGMVEAGGVWKSRMQNICNEVSGEYEEENIYKWYQLQGAPFRQLLCRNYCDDDDGLSMKMPSHTDEL</sequence>
<protein>
    <submittedName>
        <fullName evidence="3">Marginal zone B- and B1-cell-specific protein</fullName>
    </submittedName>
</protein>
<organism evidence="2 3">
    <name type="scientific">Aplysia californica</name>
    <name type="common">California sea hare</name>
    <dbReference type="NCBI Taxonomy" id="6500"/>
    <lineage>
        <taxon>Eukaryota</taxon>
        <taxon>Metazoa</taxon>
        <taxon>Spiralia</taxon>
        <taxon>Lophotrochozoa</taxon>
        <taxon>Mollusca</taxon>
        <taxon>Gastropoda</taxon>
        <taxon>Heterobranchia</taxon>
        <taxon>Euthyneura</taxon>
        <taxon>Tectipleura</taxon>
        <taxon>Aplysiida</taxon>
        <taxon>Aplysioidea</taxon>
        <taxon>Aplysiidae</taxon>
        <taxon>Aplysia</taxon>
    </lineage>
</organism>
<keyword evidence="1" id="KW-0732">Signal</keyword>
<dbReference type="RefSeq" id="XP_005099899.1">
    <property type="nucleotide sequence ID" value="XM_005099842.3"/>
</dbReference>
<feature type="signal peptide" evidence="1">
    <location>
        <begin position="1"/>
        <end position="24"/>
    </location>
</feature>
<name>A0ABM0JRK5_APLCA</name>
<dbReference type="PANTHER" id="PTHR15881">
    <property type="entry name" value="MARGINAL ZONE B- AND B1-CELL-SPECIFIC PROTEIN"/>
    <property type="match status" value="1"/>
</dbReference>
<keyword evidence="2" id="KW-1185">Reference proteome</keyword>
<accession>A0ABM0JRK5</accession>
<reference evidence="3" key="1">
    <citation type="submission" date="2025-08" db="UniProtKB">
        <authorList>
            <consortium name="RefSeq"/>
        </authorList>
    </citation>
    <scope>IDENTIFICATION</scope>
</reference>
<dbReference type="Proteomes" id="UP000694888">
    <property type="component" value="Unplaced"/>
</dbReference>
<evidence type="ECO:0000313" key="3">
    <source>
        <dbReference type="RefSeq" id="XP_005099899.1"/>
    </source>
</evidence>
<evidence type="ECO:0000313" key="2">
    <source>
        <dbReference type="Proteomes" id="UP000694888"/>
    </source>
</evidence>
<proteinExistence type="predicted"/>
<dbReference type="GeneID" id="101851193"/>
<dbReference type="PANTHER" id="PTHR15881:SF2">
    <property type="entry name" value="MARGINAL ZONE B- AND B1-CELL-SPECIFIC PROTEIN"/>
    <property type="match status" value="1"/>
</dbReference>
<dbReference type="InterPro" id="IPR052682">
    <property type="entry name" value="MZB1"/>
</dbReference>
<feature type="chain" id="PRO_5045548915" evidence="1">
    <location>
        <begin position="25"/>
        <end position="209"/>
    </location>
</feature>